<dbReference type="AlphaFoldDB" id="A0A232FIW7"/>
<evidence type="ECO:0000313" key="2">
    <source>
        <dbReference type="Proteomes" id="UP000215335"/>
    </source>
</evidence>
<name>A0A232FIW7_9HYME</name>
<dbReference type="EMBL" id="NNAY01000162">
    <property type="protein sequence ID" value="OXU30419.1"/>
    <property type="molecule type" value="Genomic_DNA"/>
</dbReference>
<protein>
    <submittedName>
        <fullName evidence="1">Uncharacterized protein</fullName>
    </submittedName>
</protein>
<reference evidence="1 2" key="1">
    <citation type="journal article" date="2017" name="Curr. Biol.">
        <title>The Evolution of Venom by Co-option of Single-Copy Genes.</title>
        <authorList>
            <person name="Martinson E.O."/>
            <person name="Mrinalini"/>
            <person name="Kelkar Y.D."/>
            <person name="Chang C.H."/>
            <person name="Werren J.H."/>
        </authorList>
    </citation>
    <scope>NUCLEOTIDE SEQUENCE [LARGE SCALE GENOMIC DNA]</scope>
    <source>
        <strain evidence="1 2">Alberta</strain>
        <tissue evidence="1">Whole body</tissue>
    </source>
</reference>
<sequence length="93" mass="10707">TEQGEKAIKGVLEIQNTIQDTEQERKCIWKKIRDKLDSMNNVVSNESNIYRSVKSDLSAIMIQVKQLEREQVAREKSKKSLGLMLKKAEMSPN</sequence>
<accession>A0A232FIW7</accession>
<keyword evidence="2" id="KW-1185">Reference proteome</keyword>
<dbReference type="Proteomes" id="UP000215335">
    <property type="component" value="Unassembled WGS sequence"/>
</dbReference>
<evidence type="ECO:0000313" key="1">
    <source>
        <dbReference type="EMBL" id="OXU30419.1"/>
    </source>
</evidence>
<gene>
    <name evidence="1" type="ORF">TSAR_012523</name>
</gene>
<organism evidence="1 2">
    <name type="scientific">Trichomalopsis sarcophagae</name>
    <dbReference type="NCBI Taxonomy" id="543379"/>
    <lineage>
        <taxon>Eukaryota</taxon>
        <taxon>Metazoa</taxon>
        <taxon>Ecdysozoa</taxon>
        <taxon>Arthropoda</taxon>
        <taxon>Hexapoda</taxon>
        <taxon>Insecta</taxon>
        <taxon>Pterygota</taxon>
        <taxon>Neoptera</taxon>
        <taxon>Endopterygota</taxon>
        <taxon>Hymenoptera</taxon>
        <taxon>Apocrita</taxon>
        <taxon>Proctotrupomorpha</taxon>
        <taxon>Chalcidoidea</taxon>
        <taxon>Pteromalidae</taxon>
        <taxon>Pteromalinae</taxon>
        <taxon>Trichomalopsis</taxon>
    </lineage>
</organism>
<feature type="non-terminal residue" evidence="1">
    <location>
        <position position="1"/>
    </location>
</feature>
<proteinExistence type="predicted"/>
<comment type="caution">
    <text evidence="1">The sequence shown here is derived from an EMBL/GenBank/DDBJ whole genome shotgun (WGS) entry which is preliminary data.</text>
</comment>